<comment type="similarity">
    <text evidence="1">Belongs to the peptidase C40 family.</text>
</comment>
<dbReference type="AlphaFoldDB" id="A0A246RJT5"/>
<dbReference type="EMBL" id="MZMV01000029">
    <property type="protein sequence ID" value="OWV05461.1"/>
    <property type="molecule type" value="Genomic_DNA"/>
</dbReference>
<reference evidence="6 7" key="1">
    <citation type="submission" date="2017-03" db="EMBL/GenBank/DDBJ databases">
        <title>Whole genome sequence of Micromonospora wenchangensis, isolated from mangrove soil.</title>
        <authorList>
            <person name="Yang H."/>
        </authorList>
    </citation>
    <scope>NUCLEOTIDE SEQUENCE [LARGE SCALE GENOMIC DNA]</scope>
    <source>
        <strain evidence="6 7">CCTCC AA 2012002</strain>
    </source>
</reference>
<evidence type="ECO:0000256" key="3">
    <source>
        <dbReference type="ARBA" id="ARBA00022801"/>
    </source>
</evidence>
<organism evidence="6 7">
    <name type="scientific">Micromonospora wenchangensis</name>
    <dbReference type="NCBI Taxonomy" id="1185415"/>
    <lineage>
        <taxon>Bacteria</taxon>
        <taxon>Bacillati</taxon>
        <taxon>Actinomycetota</taxon>
        <taxon>Actinomycetes</taxon>
        <taxon>Micromonosporales</taxon>
        <taxon>Micromonosporaceae</taxon>
        <taxon>Micromonospora</taxon>
    </lineage>
</organism>
<dbReference type="GO" id="GO:0008234">
    <property type="term" value="F:cysteine-type peptidase activity"/>
    <property type="evidence" value="ECO:0007669"/>
    <property type="project" value="UniProtKB-KW"/>
</dbReference>
<dbReference type="Proteomes" id="UP000197174">
    <property type="component" value="Unassembled WGS sequence"/>
</dbReference>
<evidence type="ECO:0000259" key="5">
    <source>
        <dbReference type="PROSITE" id="PS51935"/>
    </source>
</evidence>
<dbReference type="PROSITE" id="PS51935">
    <property type="entry name" value="NLPC_P60"/>
    <property type="match status" value="1"/>
</dbReference>
<dbReference type="SUPFAM" id="SSF54001">
    <property type="entry name" value="Cysteine proteinases"/>
    <property type="match status" value="1"/>
</dbReference>
<accession>A0A246RJT5</accession>
<keyword evidence="3 6" id="KW-0378">Hydrolase</keyword>
<evidence type="ECO:0000256" key="4">
    <source>
        <dbReference type="ARBA" id="ARBA00022807"/>
    </source>
</evidence>
<dbReference type="PANTHER" id="PTHR47053">
    <property type="entry name" value="MUREIN DD-ENDOPEPTIDASE MEPH-RELATED"/>
    <property type="match status" value="1"/>
</dbReference>
<comment type="caution">
    <text evidence="6">The sequence shown here is derived from an EMBL/GenBank/DDBJ whole genome shotgun (WGS) entry which is preliminary data.</text>
</comment>
<dbReference type="PANTHER" id="PTHR47053:SF1">
    <property type="entry name" value="MUREIN DD-ENDOPEPTIDASE MEPH-RELATED"/>
    <property type="match status" value="1"/>
</dbReference>
<gene>
    <name evidence="6" type="ORF">B5D80_18215</name>
</gene>
<protein>
    <submittedName>
        <fullName evidence="6">Glycoside hydrolase</fullName>
    </submittedName>
</protein>
<dbReference type="InterPro" id="IPR051202">
    <property type="entry name" value="Peptidase_C40"/>
</dbReference>
<dbReference type="InterPro" id="IPR000064">
    <property type="entry name" value="NLP_P60_dom"/>
</dbReference>
<dbReference type="Pfam" id="PF00877">
    <property type="entry name" value="NLPC_P60"/>
    <property type="match status" value="1"/>
</dbReference>
<feature type="domain" description="NlpC/P60" evidence="5">
    <location>
        <begin position="194"/>
        <end position="316"/>
    </location>
</feature>
<dbReference type="RefSeq" id="WP_245854719.1">
    <property type="nucleotide sequence ID" value="NZ_MZMV01000029.1"/>
</dbReference>
<evidence type="ECO:0000313" key="7">
    <source>
        <dbReference type="Proteomes" id="UP000197174"/>
    </source>
</evidence>
<name>A0A246RJT5_9ACTN</name>
<evidence type="ECO:0000256" key="1">
    <source>
        <dbReference type="ARBA" id="ARBA00007074"/>
    </source>
</evidence>
<evidence type="ECO:0000256" key="2">
    <source>
        <dbReference type="ARBA" id="ARBA00022670"/>
    </source>
</evidence>
<keyword evidence="4" id="KW-0788">Thiol protease</keyword>
<keyword evidence="2" id="KW-0645">Protease</keyword>
<keyword evidence="7" id="KW-1185">Reference proteome</keyword>
<sequence>MVRVGAPTREPEVDVELEPGREALVRVAVATLWTDPGATRPVDRPALAVPSDTDGWITGMDANQRVGDCVLSQLLLGERVLVTALHPDGWARVVAVQQAAPRLDARGYPGWLPTAQLTPATPDGGPADPLVVDAVSTGLRVAPAGPVALAGVVLGTRLHQAGPAVDGWRPVRAPGRPDPLWVAETDVTDLPATPPTADDVLAVATRLRDVAYVWGGLSGHGIDCSGLVHLVWRRLGVTLPRDADDQAAATTPVPAGEERPGDLYFFARPGRDIHHVGLVTAGRGPRMLHACYRQRRVLTEPLPPDRVATLVGVHRV</sequence>
<dbReference type="InterPro" id="IPR038765">
    <property type="entry name" value="Papain-like_cys_pep_sf"/>
</dbReference>
<dbReference type="Gene3D" id="3.90.1720.10">
    <property type="entry name" value="endopeptidase domain like (from Nostoc punctiforme)"/>
    <property type="match status" value="1"/>
</dbReference>
<proteinExistence type="inferred from homology"/>
<dbReference type="GO" id="GO:0006508">
    <property type="term" value="P:proteolysis"/>
    <property type="evidence" value="ECO:0007669"/>
    <property type="project" value="UniProtKB-KW"/>
</dbReference>
<evidence type="ECO:0000313" key="6">
    <source>
        <dbReference type="EMBL" id="OWV05461.1"/>
    </source>
</evidence>